<keyword evidence="3" id="KW-1185">Reference proteome</keyword>
<feature type="domain" description="AAA+ ATPase" evidence="1">
    <location>
        <begin position="37"/>
        <end position="178"/>
    </location>
</feature>
<evidence type="ECO:0000313" key="3">
    <source>
        <dbReference type="Proteomes" id="UP001597192"/>
    </source>
</evidence>
<organism evidence="2 3">
    <name type="scientific">Lacticaseibacillus yichunensis</name>
    <dbReference type="NCBI Taxonomy" id="2486015"/>
    <lineage>
        <taxon>Bacteria</taxon>
        <taxon>Bacillati</taxon>
        <taxon>Bacillota</taxon>
        <taxon>Bacilli</taxon>
        <taxon>Lactobacillales</taxon>
        <taxon>Lactobacillaceae</taxon>
        <taxon>Lacticaseibacillus</taxon>
    </lineage>
</organism>
<dbReference type="InterPro" id="IPR027417">
    <property type="entry name" value="P-loop_NTPase"/>
</dbReference>
<dbReference type="RefSeq" id="WP_125697995.1">
    <property type="nucleotide sequence ID" value="NZ_JBHTOG010000045.1"/>
</dbReference>
<dbReference type="Proteomes" id="UP001597192">
    <property type="component" value="Unassembled WGS sequence"/>
</dbReference>
<evidence type="ECO:0000259" key="1">
    <source>
        <dbReference type="SMART" id="SM00382"/>
    </source>
</evidence>
<dbReference type="InterPro" id="IPR041628">
    <property type="entry name" value="ChlI/MoxR_AAA_lid"/>
</dbReference>
<reference evidence="3" key="1">
    <citation type="journal article" date="2019" name="Int. J. Syst. Evol. Microbiol.">
        <title>The Global Catalogue of Microorganisms (GCM) 10K type strain sequencing project: providing services to taxonomists for standard genome sequencing and annotation.</title>
        <authorList>
            <consortium name="The Broad Institute Genomics Platform"/>
            <consortium name="The Broad Institute Genome Sequencing Center for Infectious Disease"/>
            <person name="Wu L."/>
            <person name="Ma J."/>
        </authorList>
    </citation>
    <scope>NUCLEOTIDE SEQUENCE [LARGE SCALE GENOMIC DNA]</scope>
    <source>
        <strain evidence="3">CCM 8947</strain>
    </source>
</reference>
<dbReference type="SUPFAM" id="SSF52540">
    <property type="entry name" value="P-loop containing nucleoside triphosphate hydrolases"/>
    <property type="match status" value="1"/>
</dbReference>
<dbReference type="InterPro" id="IPR011703">
    <property type="entry name" value="ATPase_AAA-3"/>
</dbReference>
<sequence length="312" mass="34482">MDSAEAKRQIDAVLDQIETVIVGKREVIQLTLAGMLAGGHILFEDMPGVGKTTLARALAKTLASPFQRIQFTPDLLPSDIVGVSIFNRGTEKFEFQPGPVFTTFLLADEINRATPRTQAALLEAMGERRVTLDGRTHELSADFFVMATQNPNDFEGTYPLPEAQLDRFLMRLMIGYPTFDAELSLLDRPDTQARVNALEPLLSIADVAALKEAVKQVKISESLLRYMLQIATATRTDERMRLGVSPRGVLALESASRALALTEGRDYVTVDDIQRLVPLVYCHRVLLHPGVRSRAEVVLGDLMRQIPAPTRG</sequence>
<gene>
    <name evidence="2" type="ORF">ACFQ47_09340</name>
</gene>
<dbReference type="Gene3D" id="1.10.8.80">
    <property type="entry name" value="Magnesium chelatase subunit I, C-Terminal domain"/>
    <property type="match status" value="1"/>
</dbReference>
<protein>
    <submittedName>
        <fullName evidence="2">AAA family ATPase</fullName>
    </submittedName>
</protein>
<accession>A0ABW4CPM3</accession>
<proteinExistence type="predicted"/>
<dbReference type="InterPro" id="IPR003593">
    <property type="entry name" value="AAA+_ATPase"/>
</dbReference>
<evidence type="ECO:0000313" key="2">
    <source>
        <dbReference type="EMBL" id="MFD1432869.1"/>
    </source>
</evidence>
<dbReference type="PANTHER" id="PTHR42759">
    <property type="entry name" value="MOXR FAMILY PROTEIN"/>
    <property type="match status" value="1"/>
</dbReference>
<dbReference type="EMBL" id="JBHTOG010000045">
    <property type="protein sequence ID" value="MFD1432869.1"/>
    <property type="molecule type" value="Genomic_DNA"/>
</dbReference>
<dbReference type="Gene3D" id="3.40.50.300">
    <property type="entry name" value="P-loop containing nucleotide triphosphate hydrolases"/>
    <property type="match status" value="1"/>
</dbReference>
<dbReference type="PANTHER" id="PTHR42759:SF5">
    <property type="entry name" value="METHANOL DEHYDROGENASE REGULATOR"/>
    <property type="match status" value="1"/>
</dbReference>
<dbReference type="Pfam" id="PF07726">
    <property type="entry name" value="AAA_3"/>
    <property type="match status" value="1"/>
</dbReference>
<dbReference type="PIRSF" id="PIRSF002849">
    <property type="entry name" value="AAA_ATPase_chaperone_MoxR_prd"/>
    <property type="match status" value="1"/>
</dbReference>
<dbReference type="SMART" id="SM00382">
    <property type="entry name" value="AAA"/>
    <property type="match status" value="1"/>
</dbReference>
<dbReference type="CDD" id="cd00009">
    <property type="entry name" value="AAA"/>
    <property type="match status" value="1"/>
</dbReference>
<dbReference type="InterPro" id="IPR050764">
    <property type="entry name" value="CbbQ/NirQ/NorQ/GpvN"/>
</dbReference>
<name>A0ABW4CPM3_9LACO</name>
<dbReference type="Pfam" id="PF17863">
    <property type="entry name" value="AAA_lid_2"/>
    <property type="match status" value="1"/>
</dbReference>
<comment type="caution">
    <text evidence="2">The sequence shown here is derived from an EMBL/GenBank/DDBJ whole genome shotgun (WGS) entry which is preliminary data.</text>
</comment>